<keyword evidence="1" id="KW-0812">Transmembrane</keyword>
<accession>A0A1I7ZKB1</accession>
<dbReference type="WBParaSite" id="L893_g27047.t1">
    <property type="protein sequence ID" value="L893_g27047.t1"/>
    <property type="gene ID" value="L893_g27047"/>
</dbReference>
<keyword evidence="1" id="KW-0472">Membrane</keyword>
<evidence type="ECO:0000256" key="1">
    <source>
        <dbReference type="SAM" id="Phobius"/>
    </source>
</evidence>
<organism evidence="3 4">
    <name type="scientific">Steinernema glaseri</name>
    <dbReference type="NCBI Taxonomy" id="37863"/>
    <lineage>
        <taxon>Eukaryota</taxon>
        <taxon>Metazoa</taxon>
        <taxon>Ecdysozoa</taxon>
        <taxon>Nematoda</taxon>
        <taxon>Chromadorea</taxon>
        <taxon>Rhabditida</taxon>
        <taxon>Tylenchina</taxon>
        <taxon>Panagrolaimomorpha</taxon>
        <taxon>Strongyloidoidea</taxon>
        <taxon>Steinernematidae</taxon>
        <taxon>Steinernema</taxon>
    </lineage>
</organism>
<name>A0A1I7ZKB1_9BILA</name>
<dbReference type="SUPFAM" id="SSF51905">
    <property type="entry name" value="FAD/NAD(P)-binding domain"/>
    <property type="match status" value="1"/>
</dbReference>
<dbReference type="InterPro" id="IPR036188">
    <property type="entry name" value="FAD/NAD-bd_sf"/>
</dbReference>
<reference evidence="4" key="1">
    <citation type="submission" date="2016-11" db="UniProtKB">
        <authorList>
            <consortium name="WormBaseParasite"/>
        </authorList>
    </citation>
    <scope>IDENTIFICATION</scope>
</reference>
<keyword evidence="1" id="KW-1133">Transmembrane helix</keyword>
<dbReference type="Gene3D" id="3.50.50.60">
    <property type="entry name" value="FAD/NAD(P)-binding domain"/>
    <property type="match status" value="1"/>
</dbReference>
<dbReference type="InterPro" id="IPR006076">
    <property type="entry name" value="FAD-dep_OxRdtase"/>
</dbReference>
<sequence length="391" mass="44483">MRVVTALSLFGAVANLLYSIYVVVIALFKTDVAPGWISFSLQQSGMFFLISLVLLVLGEYILNMASLSNEGPLYHVGQEFTSARMTRHEKLNIEEAQTLGVNGETQIIGGGFYGAAISIYLAKQRKLKRVLLLEQESSLLKRASYNNQARVHNGYHYPRSFTTAYRSRINLPKFVRDWPEAVKQDFTKLYAIARRNSKVTAKQFERFCREISATIQPADPTLRKLFEPRLIEDVFLVEEYAFDSTKLADWAKQELTECGVRVLTSTKAKAVLNGLGPTLSVQMERLGGDTEQISCRYVFNCTYSGLNQISGDFPMLRTELKQEITEMALMKMPPELEKVGITVMDGPFFSMMPFPARGLHTLSHVRYTPHMHWCDQRGLNPYEELRKYPLD</sequence>
<evidence type="ECO:0000313" key="3">
    <source>
        <dbReference type="Proteomes" id="UP000095287"/>
    </source>
</evidence>
<dbReference type="Pfam" id="PF01266">
    <property type="entry name" value="DAO"/>
    <property type="match status" value="1"/>
</dbReference>
<feature type="domain" description="FAD dependent oxidoreductase" evidence="2">
    <location>
        <begin position="107"/>
        <end position="330"/>
    </location>
</feature>
<protein>
    <submittedName>
        <fullName evidence="4">DAO domain-containing protein</fullName>
    </submittedName>
</protein>
<dbReference type="Proteomes" id="UP000095287">
    <property type="component" value="Unplaced"/>
</dbReference>
<keyword evidence="3" id="KW-1185">Reference proteome</keyword>
<proteinExistence type="predicted"/>
<dbReference type="Gene3D" id="3.30.9.10">
    <property type="entry name" value="D-Amino Acid Oxidase, subunit A, domain 2"/>
    <property type="match status" value="1"/>
</dbReference>
<dbReference type="AlphaFoldDB" id="A0A1I7ZKB1"/>
<feature type="transmembrane region" description="Helical" evidence="1">
    <location>
        <begin position="40"/>
        <end position="62"/>
    </location>
</feature>
<evidence type="ECO:0000313" key="4">
    <source>
        <dbReference type="WBParaSite" id="L893_g27047.t1"/>
    </source>
</evidence>
<feature type="transmembrane region" description="Helical" evidence="1">
    <location>
        <begin position="6"/>
        <end position="28"/>
    </location>
</feature>
<evidence type="ECO:0000259" key="2">
    <source>
        <dbReference type="Pfam" id="PF01266"/>
    </source>
</evidence>